<dbReference type="InterPro" id="IPR002110">
    <property type="entry name" value="Ankyrin_rpt"/>
</dbReference>
<dbReference type="SUPFAM" id="SSF48403">
    <property type="entry name" value="Ankyrin repeat"/>
    <property type="match status" value="1"/>
</dbReference>
<dbReference type="PROSITE" id="PS50297">
    <property type="entry name" value="ANK_REP_REGION"/>
    <property type="match status" value="1"/>
</dbReference>
<evidence type="ECO:0000256" key="3">
    <source>
        <dbReference type="PROSITE-ProRule" id="PRU00023"/>
    </source>
</evidence>
<dbReference type="SMART" id="SM00248">
    <property type="entry name" value="ANK"/>
    <property type="match status" value="1"/>
</dbReference>
<dbReference type="Pfam" id="PF12796">
    <property type="entry name" value="Ank_2"/>
    <property type="match status" value="1"/>
</dbReference>
<dbReference type="GO" id="GO:0085020">
    <property type="term" value="P:protein K6-linked ubiquitination"/>
    <property type="evidence" value="ECO:0007669"/>
    <property type="project" value="TreeGrafter"/>
</dbReference>
<dbReference type="PANTHER" id="PTHR24171:SF8">
    <property type="entry name" value="BRCA1-ASSOCIATED RING DOMAIN PROTEIN 1"/>
    <property type="match status" value="1"/>
</dbReference>
<keyword evidence="2 3" id="KW-0040">ANK repeat</keyword>
<evidence type="ECO:0000256" key="4">
    <source>
        <dbReference type="SAM" id="MobiDB-lite"/>
    </source>
</evidence>
<keyword evidence="6" id="KW-1185">Reference proteome</keyword>
<dbReference type="Gene3D" id="1.25.40.20">
    <property type="entry name" value="Ankyrin repeat-containing domain"/>
    <property type="match status" value="1"/>
</dbReference>
<reference evidence="5" key="1">
    <citation type="submission" date="2021-02" db="EMBL/GenBank/DDBJ databases">
        <authorList>
            <person name="Dougan E. K."/>
            <person name="Rhodes N."/>
            <person name="Thang M."/>
            <person name="Chan C."/>
        </authorList>
    </citation>
    <scope>NUCLEOTIDE SEQUENCE</scope>
</reference>
<name>A0A812QSW2_9DINO</name>
<dbReference type="EMBL" id="CAJNDS010002267">
    <property type="protein sequence ID" value="CAE7402555.1"/>
    <property type="molecule type" value="Genomic_DNA"/>
</dbReference>
<comment type="caution">
    <text evidence="5">The sequence shown here is derived from an EMBL/GenBank/DDBJ whole genome shotgun (WGS) entry which is preliminary data.</text>
</comment>
<sequence>MLQDFDKALKAKPKAKAKAKAKARGAPKAKTVPPVKSQHLFLDHAKKKEFDKVMKLVKENPGYVNVQPAGRWTALHQAAEAGDKKVVKFLLEQKADVTLQTNDGQRPIDIAKASVKDLLKLPVKRKAAAIDTSKGPRLHLFEPMSAIELAETQGGWMAGDEEVFCEEGVQHLDMKTAPAEAKALAQELHKAVKGAVLPAGESDVEAMVVVISNAGDCTASEAILQALAVLEEADGEDLHAQAAAEEVDFNDKEEFCKDHPDEDEEEEEEDEHSEKIKRIKKLKAFQLLEMKKMHASALRDSIADSVGDVPSSSAQHWKKKKRHPVQLLEPAPLLEHLQACAVMKFEVFDFIQNQDKPGEIQLFPDLK</sequence>
<feature type="compositionally biased region" description="Basic residues" evidence="4">
    <location>
        <begin position="10"/>
        <end position="27"/>
    </location>
</feature>
<feature type="repeat" description="ANK" evidence="3">
    <location>
        <begin position="70"/>
        <end position="102"/>
    </location>
</feature>
<feature type="compositionally biased region" description="Acidic residues" evidence="4">
    <location>
        <begin position="261"/>
        <end position="271"/>
    </location>
</feature>
<keyword evidence="1" id="KW-0677">Repeat</keyword>
<dbReference type="GO" id="GO:0004842">
    <property type="term" value="F:ubiquitin-protein transferase activity"/>
    <property type="evidence" value="ECO:0007669"/>
    <property type="project" value="TreeGrafter"/>
</dbReference>
<dbReference type="AlphaFoldDB" id="A0A812QSW2"/>
<dbReference type="OrthoDB" id="194358at2759"/>
<gene>
    <name evidence="5" type="primary">TNKS2</name>
    <name evidence="5" type="ORF">SNAT2548_LOCUS21908</name>
</gene>
<organism evidence="5 6">
    <name type="scientific">Symbiodinium natans</name>
    <dbReference type="NCBI Taxonomy" id="878477"/>
    <lineage>
        <taxon>Eukaryota</taxon>
        <taxon>Sar</taxon>
        <taxon>Alveolata</taxon>
        <taxon>Dinophyceae</taxon>
        <taxon>Suessiales</taxon>
        <taxon>Symbiodiniaceae</taxon>
        <taxon>Symbiodinium</taxon>
    </lineage>
</organism>
<evidence type="ECO:0000313" key="5">
    <source>
        <dbReference type="EMBL" id="CAE7402555.1"/>
    </source>
</evidence>
<feature type="region of interest" description="Disordered" evidence="4">
    <location>
        <begin position="1"/>
        <end position="37"/>
    </location>
</feature>
<evidence type="ECO:0000256" key="2">
    <source>
        <dbReference type="ARBA" id="ARBA00023043"/>
    </source>
</evidence>
<dbReference type="PROSITE" id="PS50088">
    <property type="entry name" value="ANK_REPEAT"/>
    <property type="match status" value="1"/>
</dbReference>
<proteinExistence type="predicted"/>
<evidence type="ECO:0000256" key="1">
    <source>
        <dbReference type="ARBA" id="ARBA00022737"/>
    </source>
</evidence>
<dbReference type="InterPro" id="IPR036770">
    <property type="entry name" value="Ankyrin_rpt-contain_sf"/>
</dbReference>
<dbReference type="PANTHER" id="PTHR24171">
    <property type="entry name" value="ANKYRIN REPEAT DOMAIN-CONTAINING PROTEIN 39-RELATED"/>
    <property type="match status" value="1"/>
</dbReference>
<dbReference type="Proteomes" id="UP000604046">
    <property type="component" value="Unassembled WGS sequence"/>
</dbReference>
<protein>
    <submittedName>
        <fullName evidence="5">TNKS2 protein</fullName>
    </submittedName>
</protein>
<feature type="compositionally biased region" description="Basic and acidic residues" evidence="4">
    <location>
        <begin position="250"/>
        <end position="260"/>
    </location>
</feature>
<accession>A0A812QSW2</accession>
<evidence type="ECO:0000313" key="6">
    <source>
        <dbReference type="Proteomes" id="UP000604046"/>
    </source>
</evidence>
<feature type="region of interest" description="Disordered" evidence="4">
    <location>
        <begin position="250"/>
        <end position="274"/>
    </location>
</feature>